<reference evidence="3" key="1">
    <citation type="journal article" date="2019" name="Int. J. Syst. Evol. Microbiol.">
        <title>The Global Catalogue of Microorganisms (GCM) 10K type strain sequencing project: providing services to taxonomists for standard genome sequencing and annotation.</title>
        <authorList>
            <consortium name="The Broad Institute Genomics Platform"/>
            <consortium name="The Broad Institute Genome Sequencing Center for Infectious Disease"/>
            <person name="Wu L."/>
            <person name="Ma J."/>
        </authorList>
    </citation>
    <scope>NUCLEOTIDE SEQUENCE [LARGE SCALE GENOMIC DNA]</scope>
    <source>
        <strain evidence="3">JCM 9377</strain>
    </source>
</reference>
<gene>
    <name evidence="2" type="ORF">GCM10010468_31750</name>
</gene>
<dbReference type="InterPro" id="IPR036388">
    <property type="entry name" value="WH-like_DNA-bd_sf"/>
</dbReference>
<dbReference type="RefSeq" id="WP_344828720.1">
    <property type="nucleotide sequence ID" value="NZ_BAAAUV010000007.1"/>
</dbReference>
<comment type="caution">
    <text evidence="2">The sequence shown here is derived from an EMBL/GenBank/DDBJ whole genome shotgun (WGS) entry which is preliminary data.</text>
</comment>
<dbReference type="Gene3D" id="1.10.10.10">
    <property type="entry name" value="Winged helix-like DNA-binding domain superfamily/Winged helix DNA-binding domain"/>
    <property type="match status" value="1"/>
</dbReference>
<dbReference type="PANTHER" id="PTHR33164:SF99">
    <property type="entry name" value="MARR FAMILY REGULATORY PROTEIN"/>
    <property type="match status" value="1"/>
</dbReference>
<evidence type="ECO:0000313" key="3">
    <source>
        <dbReference type="Proteomes" id="UP001501237"/>
    </source>
</evidence>
<dbReference type="InterPro" id="IPR036390">
    <property type="entry name" value="WH_DNA-bd_sf"/>
</dbReference>
<dbReference type="Proteomes" id="UP001501237">
    <property type="component" value="Unassembled WGS sequence"/>
</dbReference>
<dbReference type="Pfam" id="PF12802">
    <property type="entry name" value="MarR_2"/>
    <property type="match status" value="1"/>
</dbReference>
<dbReference type="PANTHER" id="PTHR33164">
    <property type="entry name" value="TRANSCRIPTIONAL REGULATOR, MARR FAMILY"/>
    <property type="match status" value="1"/>
</dbReference>
<feature type="domain" description="HTH marR-type" evidence="1">
    <location>
        <begin position="11"/>
        <end position="147"/>
    </location>
</feature>
<evidence type="ECO:0000313" key="2">
    <source>
        <dbReference type="EMBL" id="GAA3212422.1"/>
    </source>
</evidence>
<organism evidence="2 3">
    <name type="scientific">Actinocorallia longicatena</name>
    <dbReference type="NCBI Taxonomy" id="111803"/>
    <lineage>
        <taxon>Bacteria</taxon>
        <taxon>Bacillati</taxon>
        <taxon>Actinomycetota</taxon>
        <taxon>Actinomycetes</taxon>
        <taxon>Streptosporangiales</taxon>
        <taxon>Thermomonosporaceae</taxon>
        <taxon>Actinocorallia</taxon>
    </lineage>
</organism>
<dbReference type="InterPro" id="IPR039422">
    <property type="entry name" value="MarR/SlyA-like"/>
</dbReference>
<dbReference type="SMART" id="SM00347">
    <property type="entry name" value="HTH_MARR"/>
    <property type="match status" value="1"/>
</dbReference>
<accession>A0ABP6Q9W0</accession>
<dbReference type="PROSITE" id="PS50995">
    <property type="entry name" value="HTH_MARR_2"/>
    <property type="match status" value="1"/>
</dbReference>
<keyword evidence="3" id="KW-1185">Reference proteome</keyword>
<dbReference type="SUPFAM" id="SSF46785">
    <property type="entry name" value="Winged helix' DNA-binding domain"/>
    <property type="match status" value="1"/>
</dbReference>
<name>A0ABP6Q9W0_9ACTN</name>
<evidence type="ECO:0000259" key="1">
    <source>
        <dbReference type="PROSITE" id="PS50995"/>
    </source>
</evidence>
<dbReference type="InterPro" id="IPR000835">
    <property type="entry name" value="HTH_MarR-typ"/>
</dbReference>
<proteinExistence type="predicted"/>
<protein>
    <submittedName>
        <fullName evidence="2">MarR family transcriptional regulator</fullName>
    </submittedName>
</protein>
<sequence>MGEPRWLDDAQQQQWRAYLQGSTQLWDALDRRLKSSFGLTMPEYEILARLSAAPDRTRRMAELADEALQSRSRLSHTASRLEAKGLVIREPCPDDRRGINAILTDDGFRLLEKAAIDHVEAVRDYFVDLAAPEDLEAIGRVFAAVAARTETA</sequence>
<dbReference type="EMBL" id="BAAAUV010000007">
    <property type="protein sequence ID" value="GAA3212422.1"/>
    <property type="molecule type" value="Genomic_DNA"/>
</dbReference>